<organism evidence="3 4">
    <name type="scientific">Streptomyces griseoflavus Tu4000</name>
    <dbReference type="NCBI Taxonomy" id="467200"/>
    <lineage>
        <taxon>Bacteria</taxon>
        <taxon>Bacillati</taxon>
        <taxon>Actinomycetota</taxon>
        <taxon>Actinomycetes</taxon>
        <taxon>Kitasatosporales</taxon>
        <taxon>Streptomycetaceae</taxon>
        <taxon>Streptomyces</taxon>
    </lineage>
</organism>
<feature type="compositionally biased region" description="Gly residues" evidence="1">
    <location>
        <begin position="324"/>
        <end position="334"/>
    </location>
</feature>
<accession>D9Y003</accession>
<feature type="compositionally biased region" description="Low complexity" evidence="1">
    <location>
        <begin position="390"/>
        <end position="416"/>
    </location>
</feature>
<keyword evidence="2" id="KW-0472">Membrane</keyword>
<feature type="compositionally biased region" description="Polar residues" evidence="1">
    <location>
        <begin position="417"/>
        <end position="438"/>
    </location>
</feature>
<dbReference type="eggNOG" id="COG3266">
    <property type="taxonomic scope" value="Bacteria"/>
</dbReference>
<feature type="compositionally biased region" description="Basic and acidic residues" evidence="1">
    <location>
        <begin position="337"/>
        <end position="347"/>
    </location>
</feature>
<feature type="region of interest" description="Disordered" evidence="1">
    <location>
        <begin position="723"/>
        <end position="825"/>
    </location>
</feature>
<proteinExistence type="predicted"/>
<gene>
    <name evidence="3" type="ORF">SSRG_01779</name>
</gene>
<dbReference type="EMBL" id="GG657758">
    <property type="protein sequence ID" value="EFL38975.1"/>
    <property type="molecule type" value="Genomic_DNA"/>
</dbReference>
<reference evidence="3" key="1">
    <citation type="submission" date="2009-02" db="EMBL/GenBank/DDBJ databases">
        <title>Annotation of Streptomyces griseoflavus strain Tu4000.</title>
        <authorList>
            <consortium name="The Broad Institute Genome Sequencing Platform"/>
            <consortium name="Broad Institute Microbial Sequencing Center"/>
            <person name="Fischbach M."/>
            <person name="Godfrey P."/>
            <person name="Ward D."/>
            <person name="Young S."/>
            <person name="Zeng Q."/>
            <person name="Koehrsen M."/>
            <person name="Alvarado L."/>
            <person name="Berlin A.M."/>
            <person name="Bochicchio J."/>
            <person name="Borenstein D."/>
            <person name="Chapman S.B."/>
            <person name="Chen Z."/>
            <person name="Engels R."/>
            <person name="Freedman E."/>
            <person name="Gellesch M."/>
            <person name="Goldberg J."/>
            <person name="Griggs A."/>
            <person name="Gujja S."/>
            <person name="Heilman E.R."/>
            <person name="Heiman D.I."/>
            <person name="Hepburn T.A."/>
            <person name="Howarth C."/>
            <person name="Jen D."/>
            <person name="Larson L."/>
            <person name="Lewis B."/>
            <person name="Mehta T."/>
            <person name="Park D."/>
            <person name="Pearson M."/>
            <person name="Richards J."/>
            <person name="Roberts A."/>
            <person name="Saif S."/>
            <person name="Shea T.D."/>
            <person name="Shenoy N."/>
            <person name="Sisk P."/>
            <person name="Stolte C."/>
            <person name="Sykes S.N."/>
            <person name="Thomson T."/>
            <person name="Walk T."/>
            <person name="White J."/>
            <person name="Yandava C."/>
            <person name="Straight P."/>
            <person name="Clardy J."/>
            <person name="Hung D."/>
            <person name="Kolter R."/>
            <person name="Mekalanos J."/>
            <person name="Walker S."/>
            <person name="Walsh C.T."/>
            <person name="Wieland-Brown L.C."/>
            <person name="Haas B."/>
            <person name="Nusbaum C."/>
            <person name="Birren B."/>
        </authorList>
    </citation>
    <scope>NUCLEOTIDE SEQUENCE [LARGE SCALE GENOMIC DNA]</scope>
    <source>
        <strain evidence="3">Tu4000</strain>
    </source>
</reference>
<feature type="compositionally biased region" description="Polar residues" evidence="1">
    <location>
        <begin position="533"/>
        <end position="555"/>
    </location>
</feature>
<dbReference type="HOGENOM" id="CLU_326494_0_0_11"/>
<name>D9Y003_9ACTN</name>
<feature type="compositionally biased region" description="Polar residues" evidence="1">
    <location>
        <begin position="495"/>
        <end position="506"/>
    </location>
</feature>
<feature type="region of interest" description="Disordered" evidence="1">
    <location>
        <begin position="317"/>
        <end position="615"/>
    </location>
</feature>
<keyword evidence="2" id="KW-1133">Transmembrane helix</keyword>
<protein>
    <submittedName>
        <fullName evidence="3">Uncharacterized protein</fullName>
    </submittedName>
</protein>
<evidence type="ECO:0000313" key="3">
    <source>
        <dbReference type="EMBL" id="EFL38975.1"/>
    </source>
</evidence>
<dbReference type="AlphaFoldDB" id="D9Y003"/>
<sequence length="882" mass="94551">MAIMFPPGLREFIEVWVGANVATGNEDLGFASRNPYKRLADDVRDLSDAMKGAISTAGNSLPPRIATEFVAAMKLFVDDNGQNHLQKFSDELRDIGAQQVDRSMKLSEAKYQILLEFILMNIELALIAALAVFTGGTSLTEIAIQKARTALTILLLLQRLGRAIPTPLSVLLEAIQEAFVSFAAQLISMTAPDDPDRRRKQFDWKDIGQSAVAGAFAGLFGGVFGEFGGKFINKYFKNNTFWKEASELPFSFLNEGQAETFAEAFTGLIFLGTFTLNPGTFLSAGLSGLVFEAASTGAEFGGKFVYKNYFQNIDFGSDGVNDPPGGGNRYGNGSTGRYEHENRHDTTYDDGSTYQDLYDDTHSDPYTNSSTYRNTYNDSYGDDSRSSVGDTSDSASVFSDVSDVSSDTDTDTVFSTLNPSVTRTPGTDWTADTDNTLPVNRPATVGSSAPEPLPTRSTSDGQQQQHQPQPNTQAPLATPTTPTPSTTTPPGHASPNATPQPRSQTAAPGDPTVTAEPSTSDTVVPDDVRTPSPEASEQAGPSSTVPKAETRTSSDAPEPYRPVRTESEELPTATGSTAEPTRTLPVTVDETPLSSRASDGIPTGESSAPGSPDSIDMIMDWEEEQGASEYESEPDPDPATEALYDRLLTDVFGPGIAANPVHPALRDALTHLDQLRQADPALRNAPLDLDGLTRKVLLLDTAHPVTDAQRSELFRVAMDPAVESADSLGRPGRLPPGTPGRTVPQPQPDRRRRRVGPQTGRTPRSPTSTSPRWGRWSGSPTAPWAAEMWSPRPGTGPVSRSRTSSWRRATTGGSSYAATTAPRARCPSTCSPNSWPATPGWPHCPRAPPWCCSSPAPVPAVWSCRARRRTGSAGTSGRPTAP</sequence>
<evidence type="ECO:0000256" key="1">
    <source>
        <dbReference type="SAM" id="MobiDB-lite"/>
    </source>
</evidence>
<evidence type="ECO:0000256" key="2">
    <source>
        <dbReference type="SAM" id="Phobius"/>
    </source>
</evidence>
<keyword evidence="2" id="KW-0812">Transmembrane</keyword>
<feature type="compositionally biased region" description="Polar residues" evidence="1">
    <location>
        <begin position="364"/>
        <end position="378"/>
    </location>
</feature>
<dbReference type="Proteomes" id="UP000002968">
    <property type="component" value="Unassembled WGS sequence"/>
</dbReference>
<feature type="compositionally biased region" description="Low complexity" evidence="1">
    <location>
        <begin position="756"/>
        <end position="772"/>
    </location>
</feature>
<feature type="transmembrane region" description="Helical" evidence="2">
    <location>
        <begin position="113"/>
        <end position="133"/>
    </location>
</feature>
<feature type="compositionally biased region" description="Low complexity" evidence="1">
    <location>
        <begin position="462"/>
        <end position="490"/>
    </location>
</feature>
<keyword evidence="4" id="KW-1185">Reference proteome</keyword>
<dbReference type="STRING" id="467200.SSRG_01779"/>
<evidence type="ECO:0000313" key="4">
    <source>
        <dbReference type="Proteomes" id="UP000002968"/>
    </source>
</evidence>
<feature type="compositionally biased region" description="Low complexity" evidence="1">
    <location>
        <begin position="799"/>
        <end position="821"/>
    </location>
</feature>